<keyword evidence="3" id="KW-0862">Zinc</keyword>
<evidence type="ECO:0000313" key="7">
    <source>
        <dbReference type="WBParaSite" id="MhA1_Contig1534.frz3.gene18"/>
    </source>
</evidence>
<keyword evidence="2 4" id="KW-0863">Zinc-finger</keyword>
<protein>
    <submittedName>
        <fullName evidence="7">BED-type domain-containing protein</fullName>
    </submittedName>
</protein>
<organism evidence="6 7">
    <name type="scientific">Meloidogyne hapla</name>
    <name type="common">Root-knot nematode worm</name>
    <dbReference type="NCBI Taxonomy" id="6305"/>
    <lineage>
        <taxon>Eukaryota</taxon>
        <taxon>Metazoa</taxon>
        <taxon>Ecdysozoa</taxon>
        <taxon>Nematoda</taxon>
        <taxon>Chromadorea</taxon>
        <taxon>Rhabditida</taxon>
        <taxon>Tylenchina</taxon>
        <taxon>Tylenchomorpha</taxon>
        <taxon>Tylenchoidea</taxon>
        <taxon>Meloidogynidae</taxon>
        <taxon>Meloidogyninae</taxon>
        <taxon>Meloidogyne</taxon>
    </lineage>
</organism>
<evidence type="ECO:0000256" key="1">
    <source>
        <dbReference type="ARBA" id="ARBA00022723"/>
    </source>
</evidence>
<dbReference type="Pfam" id="PF02892">
    <property type="entry name" value="zf-BED"/>
    <property type="match status" value="1"/>
</dbReference>
<dbReference type="InterPro" id="IPR036236">
    <property type="entry name" value="Znf_C2H2_sf"/>
</dbReference>
<proteinExistence type="predicted"/>
<evidence type="ECO:0000313" key="6">
    <source>
        <dbReference type="Proteomes" id="UP000095281"/>
    </source>
</evidence>
<dbReference type="AlphaFoldDB" id="A0A1I8B8D6"/>
<dbReference type="SUPFAM" id="SSF57667">
    <property type="entry name" value="beta-beta-alpha zinc fingers"/>
    <property type="match status" value="1"/>
</dbReference>
<dbReference type="WBParaSite" id="MhA1_Contig1534.frz3.gene18">
    <property type="protein sequence ID" value="MhA1_Contig1534.frz3.gene18"/>
    <property type="gene ID" value="MhA1_Contig1534.frz3.gene18"/>
</dbReference>
<feature type="domain" description="BED-type" evidence="5">
    <location>
        <begin position="10"/>
        <end position="55"/>
    </location>
</feature>
<accession>A0A1I8B8D6</accession>
<dbReference type="Proteomes" id="UP000095281">
    <property type="component" value="Unplaced"/>
</dbReference>
<name>A0A1I8B8D6_MELHA</name>
<evidence type="ECO:0000256" key="3">
    <source>
        <dbReference type="ARBA" id="ARBA00022833"/>
    </source>
</evidence>
<dbReference type="GO" id="GO:0003677">
    <property type="term" value="F:DNA binding"/>
    <property type="evidence" value="ECO:0007669"/>
    <property type="project" value="InterPro"/>
</dbReference>
<keyword evidence="6" id="KW-1185">Reference proteome</keyword>
<evidence type="ECO:0000256" key="4">
    <source>
        <dbReference type="PROSITE-ProRule" id="PRU00027"/>
    </source>
</evidence>
<reference evidence="7" key="1">
    <citation type="submission" date="2016-11" db="UniProtKB">
        <authorList>
            <consortium name="WormBaseParasite"/>
        </authorList>
    </citation>
    <scope>IDENTIFICATION</scope>
</reference>
<dbReference type="InterPro" id="IPR003656">
    <property type="entry name" value="Znf_BED"/>
</dbReference>
<dbReference type="PROSITE" id="PS50808">
    <property type="entry name" value="ZF_BED"/>
    <property type="match status" value="1"/>
</dbReference>
<dbReference type="SMART" id="SM00614">
    <property type="entry name" value="ZnF_BED"/>
    <property type="match status" value="1"/>
</dbReference>
<keyword evidence="1" id="KW-0479">Metal-binding</keyword>
<sequence length="294" mass="33961">MSTPSTSNRKKTSPFWNYFTIKDSKAVCNLCGTSIAFKPGDTSHLCSHMKHKHKNVEILKYRTEETAPCIFCSKEFNAKTSMDRHFREYKCEIKNFYTTKGWSLAFTVAIAGEVVPTDTLLTFMNENEGKSMVYVVSKGENVTDWLYVGVTTAFDSRFRSHATQKFFVGYGKLRQAVLIKGISMEKSHSEGLLIMANKHLKNKNTEYRNILHCIKCGEDELVHEKVAFWHRQAVQYLIEKWPTLDWKIFNNNIQIKNTNQIIPTTIAEYTSCFNQISPKTRRMVNKRANGFYSP</sequence>
<evidence type="ECO:0000256" key="2">
    <source>
        <dbReference type="ARBA" id="ARBA00022771"/>
    </source>
</evidence>
<dbReference type="GO" id="GO:0008270">
    <property type="term" value="F:zinc ion binding"/>
    <property type="evidence" value="ECO:0007669"/>
    <property type="project" value="UniProtKB-KW"/>
</dbReference>
<evidence type="ECO:0000259" key="5">
    <source>
        <dbReference type="PROSITE" id="PS50808"/>
    </source>
</evidence>